<dbReference type="Gene3D" id="3.40.50.880">
    <property type="match status" value="1"/>
</dbReference>
<gene>
    <name evidence="4" type="ORF">UFOPK3139_00868</name>
</gene>
<dbReference type="CDD" id="cd01750">
    <property type="entry name" value="GATase1_CobQ"/>
    <property type="match status" value="1"/>
</dbReference>
<dbReference type="InterPro" id="IPR011698">
    <property type="entry name" value="GATase_3"/>
</dbReference>
<evidence type="ECO:0000256" key="2">
    <source>
        <dbReference type="SAM" id="MobiDB-lite"/>
    </source>
</evidence>
<accession>A0A6J6ZT99</accession>
<dbReference type="InterPro" id="IPR043702">
    <property type="entry name" value="Lipid_II_synth_GatD"/>
</dbReference>
<dbReference type="AlphaFoldDB" id="A0A6J6ZT99"/>
<dbReference type="Pfam" id="PF07685">
    <property type="entry name" value="GATase_3"/>
    <property type="match status" value="1"/>
</dbReference>
<name>A0A6J6ZT99_9ZZZZ</name>
<dbReference type="EMBL" id="CAFABA010000025">
    <property type="protein sequence ID" value="CAB4823694.1"/>
    <property type="molecule type" value="Genomic_DNA"/>
</dbReference>
<dbReference type="SUPFAM" id="SSF52317">
    <property type="entry name" value="Class I glutamine amidotransferase-like"/>
    <property type="match status" value="1"/>
</dbReference>
<evidence type="ECO:0000313" key="4">
    <source>
        <dbReference type="EMBL" id="CAB4823694.1"/>
    </source>
</evidence>
<dbReference type="PANTHER" id="PTHR21343:SF9">
    <property type="entry name" value="LIPID II ISOGLUTAMINYL SYNTHASE (GLUTAMINE-HYDROLYZING) SUBUNIT GATD"/>
    <property type="match status" value="1"/>
</dbReference>
<dbReference type="GO" id="GO:0004359">
    <property type="term" value="F:glutaminase activity"/>
    <property type="evidence" value="ECO:0007669"/>
    <property type="project" value="InterPro"/>
</dbReference>
<sequence>MHVYPTVLGLYGDRGNALVLRSRAERRDLPAEIVSIEPGEPVPAGGDIYLLGGGEDLAQTTAAELLRADDTMRQVIEANGVVLAVCAGMQILGHQFRAARGLVPGLGLLDVTTDAGATRAVGELLVAPDEASFGLPALTGYENHRGRTTLGPHARPLGRVDHGVGNGDGTEGVVQRRVVGTYLHGPALARNPALADLLLGWVIGHAPAPLADPTAVALRKERLLTVRSRPAASSPENRTMSRPATVARLRIRFRSRDSDPGA</sequence>
<evidence type="ECO:0000259" key="3">
    <source>
        <dbReference type="Pfam" id="PF07685"/>
    </source>
</evidence>
<proteinExistence type="inferred from homology"/>
<evidence type="ECO:0000256" key="1">
    <source>
        <dbReference type="ARBA" id="ARBA00022962"/>
    </source>
</evidence>
<dbReference type="GO" id="GO:0071555">
    <property type="term" value="P:cell wall organization"/>
    <property type="evidence" value="ECO:0007669"/>
    <property type="project" value="InterPro"/>
</dbReference>
<dbReference type="PANTHER" id="PTHR21343">
    <property type="entry name" value="DETHIOBIOTIN SYNTHETASE"/>
    <property type="match status" value="1"/>
</dbReference>
<dbReference type="PROSITE" id="PS51274">
    <property type="entry name" value="GATASE_COBBQ"/>
    <property type="match status" value="1"/>
</dbReference>
<dbReference type="GO" id="GO:0009236">
    <property type="term" value="P:cobalamin biosynthetic process"/>
    <property type="evidence" value="ECO:0007669"/>
    <property type="project" value="InterPro"/>
</dbReference>
<feature type="domain" description="CobB/CobQ-like glutamine amidotransferase" evidence="3">
    <location>
        <begin position="3"/>
        <end position="191"/>
    </location>
</feature>
<protein>
    <submittedName>
        <fullName evidence="4">Unannotated protein</fullName>
    </submittedName>
</protein>
<organism evidence="4">
    <name type="scientific">freshwater metagenome</name>
    <dbReference type="NCBI Taxonomy" id="449393"/>
    <lineage>
        <taxon>unclassified sequences</taxon>
        <taxon>metagenomes</taxon>
        <taxon>ecological metagenomes</taxon>
    </lineage>
</organism>
<feature type="region of interest" description="Disordered" evidence="2">
    <location>
        <begin position="149"/>
        <end position="169"/>
    </location>
</feature>
<dbReference type="InterPro" id="IPR033949">
    <property type="entry name" value="CobQ_GATase1"/>
</dbReference>
<keyword evidence="1" id="KW-0315">Glutamine amidotransferase</keyword>
<dbReference type="HAMAP" id="MF_02213">
    <property type="entry name" value="Lipid_II_synth_GatD"/>
    <property type="match status" value="1"/>
</dbReference>
<dbReference type="InterPro" id="IPR029062">
    <property type="entry name" value="Class_I_gatase-like"/>
</dbReference>
<reference evidence="4" key="1">
    <citation type="submission" date="2020-05" db="EMBL/GenBank/DDBJ databases">
        <authorList>
            <person name="Chiriac C."/>
            <person name="Salcher M."/>
            <person name="Ghai R."/>
            <person name="Kavagutti S V."/>
        </authorList>
    </citation>
    <scope>NUCLEOTIDE SEQUENCE</scope>
</reference>